<sequence>MEPRDDDVLPDSLGDALSKASAATCAAIAKGGVTRCLVEILLPAFWDPASGAVFSEEGDQQRFWKLTRRFIEDLAQAYPGDAPRVRALYPDIGVASMLKNQWQDDVGFQIAAVNDREPVAEDDDLVVLAAPDPQSLDKVMQVVRTLENQRPVVLFNPRLASGDVGIGLNVRRMRDKFLGSFTTTYSLRPVGDDLGSVFRQWPELWKVFVADADAPGRFRLAAERGSRPAGDALDAILNEAMGGDASGGGGEGGEGPGLLAQVGGTVASLQRFMRSLSQ</sequence>
<organism evidence="2 3">
    <name type="scientific">Elliptochloris bilobata</name>
    <dbReference type="NCBI Taxonomy" id="381761"/>
    <lineage>
        <taxon>Eukaryota</taxon>
        <taxon>Viridiplantae</taxon>
        <taxon>Chlorophyta</taxon>
        <taxon>core chlorophytes</taxon>
        <taxon>Trebouxiophyceae</taxon>
        <taxon>Trebouxiophyceae incertae sedis</taxon>
        <taxon>Elliptochloris clade</taxon>
        <taxon>Elliptochloris</taxon>
    </lineage>
</organism>
<dbReference type="InterPro" id="IPR053021">
    <property type="entry name" value="Chloroplast_ADK"/>
</dbReference>
<comment type="caution">
    <text evidence="2">The sequence shown here is derived from an EMBL/GenBank/DDBJ whole genome shotgun (WGS) entry which is preliminary data.</text>
</comment>
<dbReference type="EMBL" id="JALJOU010000026">
    <property type="protein sequence ID" value="KAK9836143.1"/>
    <property type="molecule type" value="Genomic_DNA"/>
</dbReference>
<feature type="domain" description="DUF1995" evidence="1">
    <location>
        <begin position="10"/>
        <end position="234"/>
    </location>
</feature>
<dbReference type="InterPro" id="IPR018962">
    <property type="entry name" value="DUF1995"/>
</dbReference>
<protein>
    <recommendedName>
        <fullName evidence="1">DUF1995 domain-containing protein</fullName>
    </recommendedName>
</protein>
<reference evidence="2 3" key="1">
    <citation type="journal article" date="2024" name="Nat. Commun.">
        <title>Phylogenomics reveals the evolutionary origins of lichenization in chlorophyte algae.</title>
        <authorList>
            <person name="Puginier C."/>
            <person name="Libourel C."/>
            <person name="Otte J."/>
            <person name="Skaloud P."/>
            <person name="Haon M."/>
            <person name="Grisel S."/>
            <person name="Petersen M."/>
            <person name="Berrin J.G."/>
            <person name="Delaux P.M."/>
            <person name="Dal Grande F."/>
            <person name="Keller J."/>
        </authorList>
    </citation>
    <scope>NUCLEOTIDE SEQUENCE [LARGE SCALE GENOMIC DNA]</scope>
    <source>
        <strain evidence="2 3">SAG 245.80</strain>
    </source>
</reference>
<proteinExistence type="predicted"/>
<dbReference type="AlphaFoldDB" id="A0AAW1RRK1"/>
<name>A0AAW1RRK1_9CHLO</name>
<evidence type="ECO:0000313" key="3">
    <source>
        <dbReference type="Proteomes" id="UP001445335"/>
    </source>
</evidence>
<dbReference type="PANTHER" id="PTHR35509:SF1">
    <property type="entry name" value="DOMAIN PROTEIN, PUTATIVE (DUF1995)-RELATED"/>
    <property type="match status" value="1"/>
</dbReference>
<dbReference type="Pfam" id="PF09353">
    <property type="entry name" value="DUF1995"/>
    <property type="match status" value="1"/>
</dbReference>
<dbReference type="PANTHER" id="PTHR35509">
    <property type="entry name" value="DOMAIN PROTEIN, PUTATIVE (DUF1995)-RELATED"/>
    <property type="match status" value="1"/>
</dbReference>
<keyword evidence="3" id="KW-1185">Reference proteome</keyword>
<accession>A0AAW1RRK1</accession>
<dbReference type="Proteomes" id="UP001445335">
    <property type="component" value="Unassembled WGS sequence"/>
</dbReference>
<evidence type="ECO:0000259" key="1">
    <source>
        <dbReference type="Pfam" id="PF09353"/>
    </source>
</evidence>
<evidence type="ECO:0000313" key="2">
    <source>
        <dbReference type="EMBL" id="KAK9836143.1"/>
    </source>
</evidence>
<gene>
    <name evidence="2" type="ORF">WJX81_004435</name>
</gene>